<reference evidence="7 8" key="1">
    <citation type="journal article" date="2019" name="G3 (Bethesda)">
        <title>Sequencing of a Wild Apple (Malus baccata) Genome Unravels the Differences Between Cultivated and Wild Apple Species Regarding Disease Resistance and Cold Tolerance.</title>
        <authorList>
            <person name="Chen X."/>
        </authorList>
    </citation>
    <scope>NUCLEOTIDE SEQUENCE [LARGE SCALE GENOMIC DNA]</scope>
    <source>
        <strain evidence="8">cv. Shandingzi</strain>
        <tissue evidence="7">Leaves</tissue>
    </source>
</reference>
<dbReference type="UniPathway" id="UPA00143"/>
<protein>
    <recommendedName>
        <fullName evidence="5 6">U-box domain-containing protein</fullName>
        <ecNumber evidence="5">2.3.2.27</ecNumber>
    </recommendedName>
    <alternativeName>
        <fullName evidence="5">RING-type E3 ubiquitin transferase PUB</fullName>
    </alternativeName>
</protein>
<dbReference type="FunFam" id="3.30.40.10:FF:000442">
    <property type="entry name" value="RING-type E3 ubiquitin transferase"/>
    <property type="match status" value="1"/>
</dbReference>
<dbReference type="Gene3D" id="3.30.40.10">
    <property type="entry name" value="Zinc/RING finger domain, C3HC4 (zinc finger)"/>
    <property type="match status" value="1"/>
</dbReference>
<evidence type="ECO:0000256" key="1">
    <source>
        <dbReference type="ARBA" id="ARBA00000900"/>
    </source>
</evidence>
<dbReference type="PROSITE" id="PS51698">
    <property type="entry name" value="U_BOX"/>
    <property type="match status" value="1"/>
</dbReference>
<comment type="catalytic activity">
    <reaction evidence="1 5">
        <text>S-ubiquitinyl-[E2 ubiquitin-conjugating enzyme]-L-cysteine + [acceptor protein]-L-lysine = [E2 ubiquitin-conjugating enzyme]-L-cysteine + N(6)-ubiquitinyl-[acceptor protein]-L-lysine.</text>
        <dbReference type="EC" id="2.3.2.27"/>
    </reaction>
</comment>
<proteinExistence type="predicted"/>
<organism evidence="7 8">
    <name type="scientific">Malus baccata</name>
    <name type="common">Siberian crab apple</name>
    <name type="synonym">Pyrus baccata</name>
    <dbReference type="NCBI Taxonomy" id="106549"/>
    <lineage>
        <taxon>Eukaryota</taxon>
        <taxon>Viridiplantae</taxon>
        <taxon>Streptophyta</taxon>
        <taxon>Embryophyta</taxon>
        <taxon>Tracheophyta</taxon>
        <taxon>Spermatophyta</taxon>
        <taxon>Magnoliopsida</taxon>
        <taxon>eudicotyledons</taxon>
        <taxon>Gunneridae</taxon>
        <taxon>Pentapetalae</taxon>
        <taxon>rosids</taxon>
        <taxon>fabids</taxon>
        <taxon>Rosales</taxon>
        <taxon>Rosaceae</taxon>
        <taxon>Amygdaloideae</taxon>
        <taxon>Maleae</taxon>
        <taxon>Malus</taxon>
    </lineage>
</organism>
<keyword evidence="4 5" id="KW-0833">Ubl conjugation pathway</keyword>
<comment type="caution">
    <text evidence="7">The sequence shown here is derived from an EMBL/GenBank/DDBJ whole genome shotgun (WGS) entry which is preliminary data.</text>
</comment>
<dbReference type="GO" id="GO:0016567">
    <property type="term" value="P:protein ubiquitination"/>
    <property type="evidence" value="ECO:0007669"/>
    <property type="project" value="UniProtKB-UniRule"/>
</dbReference>
<dbReference type="InterPro" id="IPR013083">
    <property type="entry name" value="Znf_RING/FYVE/PHD"/>
</dbReference>
<comment type="pathway">
    <text evidence="2 5">Protein modification; protein ubiquitination.</text>
</comment>
<comment type="function">
    <text evidence="5">Functions as an E3 ubiquitin ligase.</text>
</comment>
<evidence type="ECO:0000256" key="4">
    <source>
        <dbReference type="ARBA" id="ARBA00022786"/>
    </source>
</evidence>
<dbReference type="EC" id="2.3.2.27" evidence="5"/>
<dbReference type="AlphaFoldDB" id="A0A540LX11"/>
<dbReference type="InterPro" id="IPR045210">
    <property type="entry name" value="RING-Ubox_PUB"/>
</dbReference>
<evidence type="ECO:0000256" key="3">
    <source>
        <dbReference type="ARBA" id="ARBA00022679"/>
    </source>
</evidence>
<dbReference type="EMBL" id="VIEB01000434">
    <property type="protein sequence ID" value="TQD91043.1"/>
    <property type="molecule type" value="Genomic_DNA"/>
</dbReference>
<dbReference type="Proteomes" id="UP000315295">
    <property type="component" value="Unassembled WGS sequence"/>
</dbReference>
<dbReference type="CDD" id="cd16664">
    <property type="entry name" value="RING-Ubox_PUB"/>
    <property type="match status" value="1"/>
</dbReference>
<keyword evidence="3 5" id="KW-0808">Transferase</keyword>
<dbReference type="SUPFAM" id="SSF57850">
    <property type="entry name" value="RING/U-box"/>
    <property type="match status" value="1"/>
</dbReference>
<dbReference type="PANTHER" id="PTHR22849">
    <property type="entry name" value="WDSAM1 PROTEIN"/>
    <property type="match status" value="1"/>
</dbReference>
<keyword evidence="8" id="KW-1185">Reference proteome</keyword>
<dbReference type="InterPro" id="IPR045185">
    <property type="entry name" value="PUB22/23/24-like"/>
</dbReference>
<dbReference type="SMART" id="SM00504">
    <property type="entry name" value="Ubox"/>
    <property type="match status" value="1"/>
</dbReference>
<accession>A0A540LX11</accession>
<dbReference type="STRING" id="106549.A0A540LX11"/>
<dbReference type="InterPro" id="IPR003613">
    <property type="entry name" value="Ubox_domain"/>
</dbReference>
<evidence type="ECO:0000256" key="5">
    <source>
        <dbReference type="RuleBase" id="RU369093"/>
    </source>
</evidence>
<evidence type="ECO:0000256" key="2">
    <source>
        <dbReference type="ARBA" id="ARBA00004906"/>
    </source>
</evidence>
<name>A0A540LX11_MALBA</name>
<evidence type="ECO:0000313" key="8">
    <source>
        <dbReference type="Proteomes" id="UP000315295"/>
    </source>
</evidence>
<evidence type="ECO:0000313" key="7">
    <source>
        <dbReference type="EMBL" id="TQD91043.1"/>
    </source>
</evidence>
<dbReference type="PANTHER" id="PTHR22849:SF61">
    <property type="entry name" value="U-BOX DOMAIN-CONTAINING PROTEIN 21"/>
    <property type="match status" value="1"/>
</dbReference>
<evidence type="ECO:0000259" key="6">
    <source>
        <dbReference type="PROSITE" id="PS51698"/>
    </source>
</evidence>
<dbReference type="GO" id="GO:0061630">
    <property type="term" value="F:ubiquitin protein ligase activity"/>
    <property type="evidence" value="ECO:0007669"/>
    <property type="project" value="UniProtKB-UniRule"/>
</dbReference>
<gene>
    <name evidence="7" type="ORF">C1H46_023377</name>
</gene>
<feature type="domain" description="U-box" evidence="6">
    <location>
        <begin position="7"/>
        <end position="81"/>
    </location>
</feature>
<dbReference type="Pfam" id="PF04564">
    <property type="entry name" value="U-box"/>
    <property type="match status" value="1"/>
</dbReference>
<sequence>MDVGEFAIPTHFWFLISLDLMKDPVTLSTGITYDRSNIEKWIETGNNTCPVTNQELMSFDQILNHALRRMIQDWCVENRSYGIERIPTPRILVILYEVSRIRERIMGTTRRLDEKKCRELVGKIKAWGKESERNKKCMAENEIGGCLSAVFESFTGSSADEYVEILVEILTVLPWMFPLSEED</sequence>